<dbReference type="EMBL" id="CAJNDS010002187">
    <property type="protein sequence ID" value="CAE7364080.1"/>
    <property type="molecule type" value="Genomic_DNA"/>
</dbReference>
<dbReference type="GO" id="GO:0003254">
    <property type="term" value="P:regulation of membrane depolarization"/>
    <property type="evidence" value="ECO:0007669"/>
    <property type="project" value="TreeGrafter"/>
</dbReference>
<feature type="transmembrane region" description="Helical" evidence="1">
    <location>
        <begin position="171"/>
        <end position="192"/>
    </location>
</feature>
<dbReference type="GO" id="GO:0098855">
    <property type="term" value="C:HCN channel complex"/>
    <property type="evidence" value="ECO:0007669"/>
    <property type="project" value="TreeGrafter"/>
</dbReference>
<keyword evidence="1" id="KW-0472">Membrane</keyword>
<accession>A0A812PIP5</accession>
<keyword evidence="1" id="KW-0812">Transmembrane</keyword>
<sequence>MGPKLVKPMQGVLAGDENGDGSEISGDVIFEKSFAHEVKSVHDRWFLLSLKLTDELEDTAPVGMQPSLTLTHQASVGAFASLIKMLPTWNRALHDSYKQQRKAKRRSMRATSARMNEMVKDNTCLQPLIIVPSSPKRVLWTFIGFLFIVWDLVTIPMTLFDIPGFSGFLDLMGKITFGYFFADTFLHFIFAVDVKGQLEMRPRAIARTYIRSWFSLDVLLLLIDITLFTLEAIAAGEAMSGLKTMRLLRSLRLLRLMRLLRIGKLKEVLQILANRFSSLYFLMILKILSGFGMVLAVNHFIACCWYGVGLINVDTFSWLTVADMQEATFAEGYITAMHWSLTQFTPATNNIAPANYLERMVAVFVILLAMGVFSSFVSSITSAVNSLRAVRMQQITQENKIRQFFSERNLSAELFNKIQEVCRKRGLFDMRLKEEEVGLLKEIPESLKRRLHEEIFLPLLNIAPFFPYWSIWECCW</sequence>
<comment type="caution">
    <text evidence="2">The sequence shown here is derived from an EMBL/GenBank/DDBJ whole genome shotgun (WGS) entry which is preliminary data.</text>
</comment>
<feature type="transmembrane region" description="Helical" evidence="1">
    <location>
        <begin position="360"/>
        <end position="384"/>
    </location>
</feature>
<feature type="transmembrane region" description="Helical" evidence="1">
    <location>
        <begin position="284"/>
        <end position="308"/>
    </location>
</feature>
<evidence type="ECO:0000313" key="3">
    <source>
        <dbReference type="Proteomes" id="UP000604046"/>
    </source>
</evidence>
<dbReference type="Proteomes" id="UP000604046">
    <property type="component" value="Unassembled WGS sequence"/>
</dbReference>
<evidence type="ECO:0000256" key="1">
    <source>
        <dbReference type="SAM" id="Phobius"/>
    </source>
</evidence>
<feature type="transmembrane region" description="Helical" evidence="1">
    <location>
        <begin position="138"/>
        <end position="159"/>
    </location>
</feature>
<organism evidence="2 3">
    <name type="scientific">Symbiodinium natans</name>
    <dbReference type="NCBI Taxonomy" id="878477"/>
    <lineage>
        <taxon>Eukaryota</taxon>
        <taxon>Sar</taxon>
        <taxon>Alveolata</taxon>
        <taxon>Dinophyceae</taxon>
        <taxon>Suessiales</taxon>
        <taxon>Symbiodiniaceae</taxon>
        <taxon>Symbiodinium</taxon>
    </lineage>
</organism>
<dbReference type="PANTHER" id="PTHR45689">
    <property type="entry name" value="I[[H]] CHANNEL, ISOFORM E"/>
    <property type="match status" value="1"/>
</dbReference>
<reference evidence="2" key="1">
    <citation type="submission" date="2021-02" db="EMBL/GenBank/DDBJ databases">
        <authorList>
            <person name="Dougan E. K."/>
            <person name="Rhodes N."/>
            <person name="Thang M."/>
            <person name="Chan C."/>
        </authorList>
    </citation>
    <scope>NUCLEOTIDE SEQUENCE</scope>
</reference>
<name>A0A812PIP5_9DINO</name>
<feature type="transmembrane region" description="Helical" evidence="1">
    <location>
        <begin position="213"/>
        <end position="235"/>
    </location>
</feature>
<protein>
    <submittedName>
        <fullName evidence="2">Eag protein</fullName>
    </submittedName>
</protein>
<dbReference type="SUPFAM" id="SSF81324">
    <property type="entry name" value="Voltage-gated potassium channels"/>
    <property type="match status" value="1"/>
</dbReference>
<dbReference type="Gene3D" id="1.10.287.70">
    <property type="match status" value="1"/>
</dbReference>
<gene>
    <name evidence="2" type="primary">eag</name>
    <name evidence="2" type="ORF">SNAT2548_LOCUS19691</name>
</gene>
<dbReference type="PANTHER" id="PTHR45689:SF5">
    <property type="entry name" value="I[[H]] CHANNEL, ISOFORM E"/>
    <property type="match status" value="1"/>
</dbReference>
<evidence type="ECO:0000313" key="2">
    <source>
        <dbReference type="EMBL" id="CAE7364080.1"/>
    </source>
</evidence>
<dbReference type="AlphaFoldDB" id="A0A812PIP5"/>
<dbReference type="GO" id="GO:0005249">
    <property type="term" value="F:voltage-gated potassium channel activity"/>
    <property type="evidence" value="ECO:0007669"/>
    <property type="project" value="TreeGrafter"/>
</dbReference>
<dbReference type="GO" id="GO:0035725">
    <property type="term" value="P:sodium ion transmembrane transport"/>
    <property type="evidence" value="ECO:0007669"/>
    <property type="project" value="TreeGrafter"/>
</dbReference>
<proteinExistence type="predicted"/>
<keyword evidence="3" id="KW-1185">Reference proteome</keyword>
<dbReference type="InterPro" id="IPR051413">
    <property type="entry name" value="K/Na_HCN_channel"/>
</dbReference>
<keyword evidence="1" id="KW-1133">Transmembrane helix</keyword>
<dbReference type="OrthoDB" id="426442at2759"/>